<feature type="compositionally biased region" description="Low complexity" evidence="1">
    <location>
        <begin position="43"/>
        <end position="61"/>
    </location>
</feature>
<accession>A0A484BE84</accession>
<dbReference type="AlphaFoldDB" id="A0A484BE84"/>
<feature type="compositionally biased region" description="Basic and acidic residues" evidence="1">
    <location>
        <begin position="21"/>
        <end position="42"/>
    </location>
</feature>
<proteinExistence type="predicted"/>
<evidence type="ECO:0000256" key="1">
    <source>
        <dbReference type="SAM" id="MobiDB-lite"/>
    </source>
</evidence>
<feature type="region of interest" description="Disordered" evidence="1">
    <location>
        <begin position="1"/>
        <end position="61"/>
    </location>
</feature>
<reference evidence="2 3" key="1">
    <citation type="journal article" date="2019" name="J. Hered.">
        <title>An Improved Genome Assembly for Drosophila navojoa, the Basal Species in the mojavensis Cluster.</title>
        <authorList>
            <person name="Vanderlinde T."/>
            <person name="Dupim E.G."/>
            <person name="Nazario-Yepiz N.O."/>
            <person name="Carvalho A.B."/>
        </authorList>
    </citation>
    <scope>NUCLEOTIDE SEQUENCE [LARGE SCALE GENOMIC DNA]</scope>
    <source>
        <strain evidence="2">Navoj_Jal97</strain>
        <tissue evidence="2">Whole organism</tissue>
    </source>
</reference>
<dbReference type="Proteomes" id="UP000295192">
    <property type="component" value="Unassembled WGS sequence"/>
</dbReference>
<sequence length="136" mass="15099">MGNQRSTSCAEAWRMAQNGHQKADKDEPKAVAEPTVVDKRPNQQEQQQQQEQEQEPEQQQQQLWLRADNECQIELTKRPDRQQFAAVDISISTITIVIYYISDLDAVSILLGCVCGCVSFLASGPESCCGSGVRAA</sequence>
<comment type="caution">
    <text evidence="2">The sequence shown here is derived from an EMBL/GenBank/DDBJ whole genome shotgun (WGS) entry which is preliminary data.</text>
</comment>
<evidence type="ECO:0000313" key="3">
    <source>
        <dbReference type="Proteomes" id="UP000295192"/>
    </source>
</evidence>
<dbReference type="EMBL" id="LSRL02000049">
    <property type="protein sequence ID" value="TDG47038.1"/>
    <property type="molecule type" value="Genomic_DNA"/>
</dbReference>
<name>A0A484BE84_DRONA</name>
<organism evidence="2 3">
    <name type="scientific">Drosophila navojoa</name>
    <name type="common">Fruit fly</name>
    <dbReference type="NCBI Taxonomy" id="7232"/>
    <lineage>
        <taxon>Eukaryota</taxon>
        <taxon>Metazoa</taxon>
        <taxon>Ecdysozoa</taxon>
        <taxon>Arthropoda</taxon>
        <taxon>Hexapoda</taxon>
        <taxon>Insecta</taxon>
        <taxon>Pterygota</taxon>
        <taxon>Neoptera</taxon>
        <taxon>Endopterygota</taxon>
        <taxon>Diptera</taxon>
        <taxon>Brachycera</taxon>
        <taxon>Muscomorpha</taxon>
        <taxon>Ephydroidea</taxon>
        <taxon>Drosophilidae</taxon>
        <taxon>Drosophila</taxon>
    </lineage>
</organism>
<protein>
    <submittedName>
        <fullName evidence="2">Uncharacterized protein</fullName>
    </submittedName>
</protein>
<evidence type="ECO:0000313" key="2">
    <source>
        <dbReference type="EMBL" id="TDG47038.1"/>
    </source>
</evidence>
<keyword evidence="3" id="KW-1185">Reference proteome</keyword>
<gene>
    <name evidence="2" type="ORF">AWZ03_006475</name>
</gene>